<comment type="caution">
    <text evidence="1">The sequence shown here is derived from an EMBL/GenBank/DDBJ whole genome shotgun (WGS) entry which is preliminary data.</text>
</comment>
<accession>A0A543NLD7</accession>
<evidence type="ECO:0000313" key="1">
    <source>
        <dbReference type="EMBL" id="TQN32640.1"/>
    </source>
</evidence>
<sequence>MPYVALPEAEGLLPIALPQTAAEVSGGIRSVRTELAEDVA</sequence>
<gene>
    <name evidence="1" type="ORF">FHX37_2617</name>
</gene>
<proteinExistence type="predicted"/>
<dbReference type="Proteomes" id="UP000317422">
    <property type="component" value="Unassembled WGS sequence"/>
</dbReference>
<reference evidence="1 2" key="1">
    <citation type="submission" date="2019-06" db="EMBL/GenBank/DDBJ databases">
        <title>Sequencing the genomes of 1000 actinobacteria strains.</title>
        <authorList>
            <person name="Klenk H.-P."/>
        </authorList>
    </citation>
    <scope>NUCLEOTIDE SEQUENCE [LARGE SCALE GENOMIC DNA]</scope>
    <source>
        <strain evidence="1 2">DSM 45015</strain>
    </source>
</reference>
<name>A0A543NLD7_9ACTN</name>
<keyword evidence="2" id="KW-1185">Reference proteome</keyword>
<organism evidence="1 2">
    <name type="scientific">Haloactinospora alba</name>
    <dbReference type="NCBI Taxonomy" id="405555"/>
    <lineage>
        <taxon>Bacteria</taxon>
        <taxon>Bacillati</taxon>
        <taxon>Actinomycetota</taxon>
        <taxon>Actinomycetes</taxon>
        <taxon>Streptosporangiales</taxon>
        <taxon>Nocardiopsidaceae</taxon>
        <taxon>Haloactinospora</taxon>
    </lineage>
</organism>
<evidence type="ECO:0000313" key="2">
    <source>
        <dbReference type="Proteomes" id="UP000317422"/>
    </source>
</evidence>
<protein>
    <submittedName>
        <fullName evidence="1">Uncharacterized protein</fullName>
    </submittedName>
</protein>
<dbReference type="EMBL" id="VFQC01000001">
    <property type="protein sequence ID" value="TQN32640.1"/>
    <property type="molecule type" value="Genomic_DNA"/>
</dbReference>
<dbReference type="AlphaFoldDB" id="A0A543NLD7"/>